<gene>
    <name evidence="2" type="ORF">H2200_001223</name>
</gene>
<accession>A0AA38XKG6</accession>
<feature type="compositionally biased region" description="Basic and acidic residues" evidence="1">
    <location>
        <begin position="1"/>
        <end position="12"/>
    </location>
</feature>
<dbReference type="Proteomes" id="UP001172673">
    <property type="component" value="Unassembled WGS sequence"/>
</dbReference>
<organism evidence="2 3">
    <name type="scientific">Cladophialophora chaetospira</name>
    <dbReference type="NCBI Taxonomy" id="386627"/>
    <lineage>
        <taxon>Eukaryota</taxon>
        <taxon>Fungi</taxon>
        <taxon>Dikarya</taxon>
        <taxon>Ascomycota</taxon>
        <taxon>Pezizomycotina</taxon>
        <taxon>Eurotiomycetes</taxon>
        <taxon>Chaetothyriomycetidae</taxon>
        <taxon>Chaetothyriales</taxon>
        <taxon>Herpotrichiellaceae</taxon>
        <taxon>Cladophialophora</taxon>
    </lineage>
</organism>
<comment type="caution">
    <text evidence="2">The sequence shown here is derived from an EMBL/GenBank/DDBJ whole genome shotgun (WGS) entry which is preliminary data.</text>
</comment>
<protein>
    <submittedName>
        <fullName evidence="2">Uncharacterized protein</fullName>
    </submittedName>
</protein>
<dbReference type="AlphaFoldDB" id="A0AA38XKG6"/>
<evidence type="ECO:0000313" key="3">
    <source>
        <dbReference type="Proteomes" id="UP001172673"/>
    </source>
</evidence>
<dbReference type="EMBL" id="JAPDRK010000002">
    <property type="protein sequence ID" value="KAJ9615149.1"/>
    <property type="molecule type" value="Genomic_DNA"/>
</dbReference>
<sequence length="235" mass="26940">MATVVEEARKSMNEVTNTTTPDTLKSATVDKKPAELYIRAHAIQPLHDPLQTSTRWLTVSPYLEDEHLLDLNSVDTPNRLLALALTELEAATPHYATVRYEDALDWDSLMSNLQSLAAREGYKWTRNEFYVVEFRSRLKQDIDVDRLFRLDKESHIEATASGGLLKYWYGVPDESRRNLATCLWRSKEDAINGGKGPWHKQARAAIPEMYEQIDVKGLRLVIEDDVRSWNFGPHV</sequence>
<feature type="compositionally biased region" description="Polar residues" evidence="1">
    <location>
        <begin position="13"/>
        <end position="23"/>
    </location>
</feature>
<feature type="region of interest" description="Disordered" evidence="1">
    <location>
        <begin position="1"/>
        <end position="23"/>
    </location>
</feature>
<proteinExistence type="predicted"/>
<keyword evidence="3" id="KW-1185">Reference proteome</keyword>
<name>A0AA38XKG6_9EURO</name>
<reference evidence="2" key="1">
    <citation type="submission" date="2022-10" db="EMBL/GenBank/DDBJ databases">
        <title>Culturing micro-colonial fungi from biological soil crusts in the Mojave desert and describing Neophaeococcomyces mojavensis, and introducing the new genera and species Taxawa tesnikishii.</title>
        <authorList>
            <person name="Kurbessoian T."/>
            <person name="Stajich J.E."/>
        </authorList>
    </citation>
    <scope>NUCLEOTIDE SEQUENCE</scope>
    <source>
        <strain evidence="2">TK_41</strain>
    </source>
</reference>
<evidence type="ECO:0000313" key="2">
    <source>
        <dbReference type="EMBL" id="KAJ9615149.1"/>
    </source>
</evidence>
<dbReference type="PANTHER" id="PTHR36986:SF1">
    <property type="entry name" value="UPF0643 PROTEIN PB2B2.08"/>
    <property type="match status" value="1"/>
</dbReference>
<evidence type="ECO:0000256" key="1">
    <source>
        <dbReference type="SAM" id="MobiDB-lite"/>
    </source>
</evidence>
<dbReference type="PANTHER" id="PTHR36986">
    <property type="entry name" value="UPF0643 PROTEIN PB2B2.08"/>
    <property type="match status" value="1"/>
</dbReference>